<evidence type="ECO:0000256" key="3">
    <source>
        <dbReference type="ARBA" id="ARBA00022840"/>
    </source>
</evidence>
<evidence type="ECO:0000259" key="5">
    <source>
        <dbReference type="PROSITE" id="PS50011"/>
    </source>
</evidence>
<dbReference type="InterPro" id="IPR000719">
    <property type="entry name" value="Prot_kinase_dom"/>
</dbReference>
<dbReference type="Proteomes" id="UP001152795">
    <property type="component" value="Unassembled WGS sequence"/>
</dbReference>
<reference evidence="6" key="1">
    <citation type="submission" date="2020-04" db="EMBL/GenBank/DDBJ databases">
        <authorList>
            <person name="Alioto T."/>
            <person name="Alioto T."/>
            <person name="Gomez Garrido J."/>
        </authorList>
    </citation>
    <scope>NUCLEOTIDE SEQUENCE</scope>
    <source>
        <strain evidence="6">A484AB</strain>
    </source>
</reference>
<organism evidence="6 7">
    <name type="scientific">Paramuricea clavata</name>
    <name type="common">Red gorgonian</name>
    <name type="synonym">Violescent sea-whip</name>
    <dbReference type="NCBI Taxonomy" id="317549"/>
    <lineage>
        <taxon>Eukaryota</taxon>
        <taxon>Metazoa</taxon>
        <taxon>Cnidaria</taxon>
        <taxon>Anthozoa</taxon>
        <taxon>Octocorallia</taxon>
        <taxon>Malacalcyonacea</taxon>
        <taxon>Plexauridae</taxon>
        <taxon>Paramuricea</taxon>
    </lineage>
</organism>
<dbReference type="GO" id="GO:0004674">
    <property type="term" value="F:protein serine/threonine kinase activity"/>
    <property type="evidence" value="ECO:0007669"/>
    <property type="project" value="UniProtKB-KW"/>
</dbReference>
<evidence type="ECO:0000313" key="7">
    <source>
        <dbReference type="Proteomes" id="UP001152795"/>
    </source>
</evidence>
<dbReference type="InterPro" id="IPR011009">
    <property type="entry name" value="Kinase-like_dom_sf"/>
</dbReference>
<dbReference type="OrthoDB" id="5800476at2759"/>
<dbReference type="FunFam" id="1.10.510.10:FF:000596">
    <property type="entry name" value="CK1 family protein kinase"/>
    <property type="match status" value="1"/>
</dbReference>
<sequence>MIKHCPRRRSVIACEIALNQNIITIIRHAMGAFVTSYKANKMSLVNERYHIEHKLGQGSFGVVFHGLDTKLNERVAVKLELKTGSLLAREAQVYKLLRHGVGFPKVRWFGQIMPFYDVIVMDLLGTNLGDLFNECGNRFSIKTVLMLADQMISRLEYLHNMNILHRDIKPENFVMGVGNTRNTLYLVDFGLSKTFRDVKTNQHMCFRDGKSLTGTARYASVNTHQGIEATRRDDLESVGYVLVYFLRGFLPWQGVARKQSKKHRYSVIGEMKRTIQLEELCDGCPQEFVEFLRYCRGLEFTERPDYARLRQMFRDLLRNLGCDYNYDYDWSGKVPLYS</sequence>
<dbReference type="SMART" id="SM00220">
    <property type="entry name" value="S_TKc"/>
    <property type="match status" value="1"/>
</dbReference>
<dbReference type="EC" id="2.7.11.1" evidence="1"/>
<accession>A0A6S7I3Q6</accession>
<dbReference type="GO" id="GO:0005524">
    <property type="term" value="F:ATP binding"/>
    <property type="evidence" value="ECO:0007669"/>
    <property type="project" value="UniProtKB-UniRule"/>
</dbReference>
<dbReference type="AlphaFoldDB" id="A0A6S7I3Q6"/>
<dbReference type="EMBL" id="CACRXK020006788">
    <property type="protein sequence ID" value="CAB4010450.1"/>
    <property type="molecule type" value="Genomic_DNA"/>
</dbReference>
<keyword evidence="4" id="KW-0723">Serine/threonine-protein kinase</keyword>
<protein>
    <recommendedName>
        <fullName evidence="1">non-specific serine/threonine protein kinase</fullName>
        <ecNumber evidence="1">2.7.11.1</ecNumber>
    </recommendedName>
</protein>
<evidence type="ECO:0000256" key="2">
    <source>
        <dbReference type="ARBA" id="ARBA00022741"/>
    </source>
</evidence>
<dbReference type="PROSITE" id="PS50011">
    <property type="entry name" value="PROTEIN_KINASE_DOM"/>
    <property type="match status" value="1"/>
</dbReference>
<evidence type="ECO:0000313" key="6">
    <source>
        <dbReference type="EMBL" id="CAB4010450.1"/>
    </source>
</evidence>
<comment type="caution">
    <text evidence="6">The sequence shown here is derived from an EMBL/GenBank/DDBJ whole genome shotgun (WGS) entry which is preliminary data.</text>
</comment>
<keyword evidence="7" id="KW-1185">Reference proteome</keyword>
<feature type="domain" description="Protein kinase" evidence="5">
    <location>
        <begin position="49"/>
        <end position="317"/>
    </location>
</feature>
<proteinExistence type="inferred from homology"/>
<evidence type="ECO:0000256" key="1">
    <source>
        <dbReference type="ARBA" id="ARBA00012513"/>
    </source>
</evidence>
<dbReference type="PROSITE" id="PS00108">
    <property type="entry name" value="PROTEIN_KINASE_ST"/>
    <property type="match status" value="1"/>
</dbReference>
<name>A0A6S7I3Q6_PARCT</name>
<gene>
    <name evidence="6" type="ORF">PACLA_8A072452</name>
</gene>
<dbReference type="PROSITE" id="PS00107">
    <property type="entry name" value="PROTEIN_KINASE_ATP"/>
    <property type="match status" value="1"/>
</dbReference>
<dbReference type="InterPro" id="IPR017441">
    <property type="entry name" value="Protein_kinase_ATP_BS"/>
</dbReference>
<dbReference type="InterPro" id="IPR008271">
    <property type="entry name" value="Ser/Thr_kinase_AS"/>
</dbReference>
<keyword evidence="2 4" id="KW-0547">Nucleotide-binding</keyword>
<dbReference type="InterPro" id="IPR050235">
    <property type="entry name" value="CK1_Ser-Thr_kinase"/>
</dbReference>
<keyword evidence="3 4" id="KW-0067">ATP-binding</keyword>
<dbReference type="PANTHER" id="PTHR11909">
    <property type="entry name" value="CASEIN KINASE-RELATED"/>
    <property type="match status" value="1"/>
</dbReference>
<dbReference type="Pfam" id="PF00069">
    <property type="entry name" value="Pkinase"/>
    <property type="match status" value="1"/>
</dbReference>
<dbReference type="Gene3D" id="1.10.510.10">
    <property type="entry name" value="Transferase(Phosphotransferase) domain 1"/>
    <property type="match status" value="1"/>
</dbReference>
<keyword evidence="6" id="KW-0808">Transferase</keyword>
<dbReference type="CDD" id="cd14016">
    <property type="entry name" value="STKc_CK1"/>
    <property type="match status" value="1"/>
</dbReference>
<dbReference type="SUPFAM" id="SSF56112">
    <property type="entry name" value="Protein kinase-like (PK-like)"/>
    <property type="match status" value="1"/>
</dbReference>
<keyword evidence="6" id="KW-0418">Kinase</keyword>
<comment type="similarity">
    <text evidence="4">Belongs to the protein kinase superfamily.</text>
</comment>
<evidence type="ECO:0000256" key="4">
    <source>
        <dbReference type="RuleBase" id="RU000304"/>
    </source>
</evidence>